<organism evidence="1 2">
    <name type="scientific">Macrolepiota fuliginosa MF-IS2</name>
    <dbReference type="NCBI Taxonomy" id="1400762"/>
    <lineage>
        <taxon>Eukaryota</taxon>
        <taxon>Fungi</taxon>
        <taxon>Dikarya</taxon>
        <taxon>Basidiomycota</taxon>
        <taxon>Agaricomycotina</taxon>
        <taxon>Agaricomycetes</taxon>
        <taxon>Agaricomycetidae</taxon>
        <taxon>Agaricales</taxon>
        <taxon>Agaricineae</taxon>
        <taxon>Agaricaceae</taxon>
        <taxon>Macrolepiota</taxon>
    </lineage>
</organism>
<sequence>MMADAQLYRAVSGDRNLLCIFCYVRVGTWVITAGLSMFGEVLPDWSSSMAFRSTPLGIKMSIQSVIAEYQMSSGLP</sequence>
<evidence type="ECO:0000313" key="1">
    <source>
        <dbReference type="EMBL" id="KAF9445571.1"/>
    </source>
</evidence>
<proteinExistence type="predicted"/>
<protein>
    <submittedName>
        <fullName evidence="1">Uncharacterized protein</fullName>
    </submittedName>
</protein>
<reference evidence="1" key="1">
    <citation type="submission" date="2020-11" db="EMBL/GenBank/DDBJ databases">
        <authorList>
            <consortium name="DOE Joint Genome Institute"/>
            <person name="Ahrendt S."/>
            <person name="Riley R."/>
            <person name="Andreopoulos W."/>
            <person name="Labutti K."/>
            <person name="Pangilinan J."/>
            <person name="Ruiz-Duenas F.J."/>
            <person name="Barrasa J.M."/>
            <person name="Sanchez-Garcia M."/>
            <person name="Camarero S."/>
            <person name="Miyauchi S."/>
            <person name="Serrano A."/>
            <person name="Linde D."/>
            <person name="Babiker R."/>
            <person name="Drula E."/>
            <person name="Ayuso-Fernandez I."/>
            <person name="Pacheco R."/>
            <person name="Padilla G."/>
            <person name="Ferreira P."/>
            <person name="Barriuso J."/>
            <person name="Kellner H."/>
            <person name="Castanera R."/>
            <person name="Alfaro M."/>
            <person name="Ramirez L."/>
            <person name="Pisabarro A.G."/>
            <person name="Kuo A."/>
            <person name="Tritt A."/>
            <person name="Lipzen A."/>
            <person name="He G."/>
            <person name="Yan M."/>
            <person name="Ng V."/>
            <person name="Cullen D."/>
            <person name="Martin F."/>
            <person name="Rosso M.-N."/>
            <person name="Henrissat B."/>
            <person name="Hibbett D."/>
            <person name="Martinez A.T."/>
            <person name="Grigoriev I.V."/>
        </authorList>
    </citation>
    <scope>NUCLEOTIDE SEQUENCE</scope>
    <source>
        <strain evidence="1">MF-IS2</strain>
    </source>
</reference>
<evidence type="ECO:0000313" key="2">
    <source>
        <dbReference type="Proteomes" id="UP000807342"/>
    </source>
</evidence>
<dbReference type="Proteomes" id="UP000807342">
    <property type="component" value="Unassembled WGS sequence"/>
</dbReference>
<comment type="caution">
    <text evidence="1">The sequence shown here is derived from an EMBL/GenBank/DDBJ whole genome shotgun (WGS) entry which is preliminary data.</text>
</comment>
<dbReference type="EMBL" id="MU151293">
    <property type="protein sequence ID" value="KAF9445571.1"/>
    <property type="molecule type" value="Genomic_DNA"/>
</dbReference>
<name>A0A9P5X940_9AGAR</name>
<dbReference type="AlphaFoldDB" id="A0A9P5X940"/>
<accession>A0A9P5X940</accession>
<keyword evidence="2" id="KW-1185">Reference proteome</keyword>
<gene>
    <name evidence="1" type="ORF">P691DRAFT_262410</name>
</gene>